<name>A0AA35LT44_9HYPO</name>
<evidence type="ECO:0000256" key="5">
    <source>
        <dbReference type="ARBA" id="ARBA00023136"/>
    </source>
</evidence>
<evidence type="ECO:0000256" key="2">
    <source>
        <dbReference type="ARBA" id="ARBA00022448"/>
    </source>
</evidence>
<gene>
    <name evidence="7" type="ORF">CCHLO57077_00015850</name>
</gene>
<dbReference type="PANTHER" id="PTHR43791:SF63">
    <property type="entry name" value="HIGH AFFINITY CYSTEINE TRANSPORTER"/>
    <property type="match status" value="1"/>
</dbReference>
<keyword evidence="5 6" id="KW-0472">Membrane</keyword>
<sequence>MSFWTAQTLGLSMMSRNVGRQTKKTTVVAANFIFWSAGNAIGPQVFLARESPKYYTAFATHLGCYSLLVIVLVFFRWHLVRENKKRDSLAAAGVQEANDGNMTHAFEDLTDRENPNFRYAINSWLSSQSYSSDM</sequence>
<dbReference type="Proteomes" id="UP001160390">
    <property type="component" value="Unassembled WGS sequence"/>
</dbReference>
<dbReference type="AlphaFoldDB" id="A0AA35LT44"/>
<evidence type="ECO:0000313" key="7">
    <source>
        <dbReference type="EMBL" id="CAI6059598.1"/>
    </source>
</evidence>
<dbReference type="GO" id="GO:0016020">
    <property type="term" value="C:membrane"/>
    <property type="evidence" value="ECO:0007669"/>
    <property type="project" value="UniProtKB-SubCell"/>
</dbReference>
<evidence type="ECO:0000256" key="4">
    <source>
        <dbReference type="ARBA" id="ARBA00022989"/>
    </source>
</evidence>
<evidence type="ECO:0000256" key="1">
    <source>
        <dbReference type="ARBA" id="ARBA00004141"/>
    </source>
</evidence>
<evidence type="ECO:0000256" key="3">
    <source>
        <dbReference type="ARBA" id="ARBA00022692"/>
    </source>
</evidence>
<feature type="transmembrane region" description="Helical" evidence="6">
    <location>
        <begin position="58"/>
        <end position="79"/>
    </location>
</feature>
<keyword evidence="4 6" id="KW-1133">Transmembrane helix</keyword>
<keyword evidence="3 6" id="KW-0812">Transmembrane</keyword>
<keyword evidence="2" id="KW-0813">Transport</keyword>
<accession>A0AA35LT44</accession>
<keyword evidence="8" id="KW-1185">Reference proteome</keyword>
<dbReference type="SUPFAM" id="SSF103473">
    <property type="entry name" value="MFS general substrate transporter"/>
    <property type="match status" value="1"/>
</dbReference>
<comment type="subcellular location">
    <subcellularLocation>
        <location evidence="1">Membrane</location>
        <topology evidence="1">Multi-pass membrane protein</topology>
    </subcellularLocation>
</comment>
<comment type="caution">
    <text evidence="7">The sequence shown here is derived from an EMBL/GenBank/DDBJ whole genome shotgun (WGS) entry which is preliminary data.</text>
</comment>
<dbReference type="PANTHER" id="PTHR43791">
    <property type="entry name" value="PERMEASE-RELATED"/>
    <property type="match status" value="1"/>
</dbReference>
<evidence type="ECO:0000313" key="8">
    <source>
        <dbReference type="Proteomes" id="UP001160390"/>
    </source>
</evidence>
<protein>
    <recommendedName>
        <fullName evidence="9">Allantoate permease</fullName>
    </recommendedName>
</protein>
<dbReference type="GO" id="GO:0033229">
    <property type="term" value="F:cysteine transmembrane transporter activity"/>
    <property type="evidence" value="ECO:0007669"/>
    <property type="project" value="TreeGrafter"/>
</dbReference>
<evidence type="ECO:0000256" key="6">
    <source>
        <dbReference type="SAM" id="Phobius"/>
    </source>
</evidence>
<dbReference type="InterPro" id="IPR036259">
    <property type="entry name" value="MFS_trans_sf"/>
</dbReference>
<evidence type="ECO:0008006" key="9">
    <source>
        <dbReference type="Google" id="ProtNLM"/>
    </source>
</evidence>
<reference evidence="7" key="1">
    <citation type="submission" date="2023-01" db="EMBL/GenBank/DDBJ databases">
        <authorList>
            <person name="Piombo E."/>
        </authorList>
    </citation>
    <scope>NUCLEOTIDE SEQUENCE</scope>
</reference>
<dbReference type="EMBL" id="CABFNP030000615">
    <property type="protein sequence ID" value="CAI6059598.1"/>
    <property type="molecule type" value="Genomic_DNA"/>
</dbReference>
<organism evidence="7 8">
    <name type="scientific">Clonostachys chloroleuca</name>
    <dbReference type="NCBI Taxonomy" id="1926264"/>
    <lineage>
        <taxon>Eukaryota</taxon>
        <taxon>Fungi</taxon>
        <taxon>Dikarya</taxon>
        <taxon>Ascomycota</taxon>
        <taxon>Pezizomycotina</taxon>
        <taxon>Sordariomycetes</taxon>
        <taxon>Hypocreomycetidae</taxon>
        <taxon>Hypocreales</taxon>
        <taxon>Bionectriaceae</taxon>
        <taxon>Clonostachys</taxon>
    </lineage>
</organism>
<proteinExistence type="predicted"/>